<dbReference type="GO" id="GO:0035861">
    <property type="term" value="C:site of double-strand break"/>
    <property type="evidence" value="ECO:0007669"/>
    <property type="project" value="TreeGrafter"/>
</dbReference>
<evidence type="ECO:0000313" key="2">
    <source>
        <dbReference type="EMBL" id="KFQ58438.1"/>
    </source>
</evidence>
<dbReference type="Proteomes" id="UP000054150">
    <property type="component" value="Unassembled WGS sequence"/>
</dbReference>
<dbReference type="InterPro" id="IPR002110">
    <property type="entry name" value="Ankyrin_rpt"/>
</dbReference>
<reference evidence="2 3" key="1">
    <citation type="submission" date="2014-04" db="EMBL/GenBank/DDBJ databases">
        <title>Genome evolution of avian class.</title>
        <authorList>
            <person name="Zhang G."/>
            <person name="Li C."/>
        </authorList>
    </citation>
    <scope>NUCLEOTIDE SEQUENCE [LARGE SCALE GENOMIC DNA]</scope>
    <source>
        <strain evidence="2">BGI_N334</strain>
    </source>
</reference>
<dbReference type="AlphaFoldDB" id="A0A091SJF5"/>
<gene>
    <name evidence="2" type="ORF">N334_13514</name>
</gene>
<dbReference type="InterPro" id="IPR036770">
    <property type="entry name" value="Ankyrin_rpt-contain_sf"/>
</dbReference>
<dbReference type="GO" id="GO:1990166">
    <property type="term" value="P:protein localization to site of double-strand break"/>
    <property type="evidence" value="ECO:0007669"/>
    <property type="project" value="TreeGrafter"/>
</dbReference>
<name>A0A091SJF5_PELCR</name>
<dbReference type="EMBL" id="KK474093">
    <property type="protein sequence ID" value="KFQ58438.1"/>
    <property type="molecule type" value="Genomic_DNA"/>
</dbReference>
<feature type="repeat" description="ANK" evidence="1">
    <location>
        <begin position="184"/>
        <end position="216"/>
    </location>
</feature>
<feature type="repeat" description="ANK" evidence="1">
    <location>
        <begin position="218"/>
        <end position="250"/>
    </location>
</feature>
<dbReference type="SMART" id="SM00248">
    <property type="entry name" value="ANK"/>
    <property type="match status" value="3"/>
</dbReference>
<keyword evidence="1" id="KW-0040">ANK repeat</keyword>
<dbReference type="PROSITE" id="PS50088">
    <property type="entry name" value="ANK_REPEAT"/>
    <property type="match status" value="3"/>
</dbReference>
<dbReference type="PROSITE" id="PS50297">
    <property type="entry name" value="ANK_REP_REGION"/>
    <property type="match status" value="2"/>
</dbReference>
<feature type="repeat" description="ANK" evidence="1">
    <location>
        <begin position="150"/>
        <end position="183"/>
    </location>
</feature>
<dbReference type="PANTHER" id="PTHR46677:SF1">
    <property type="entry name" value="SMC5-SMC6 COMPLEX LOCALIZATION FACTOR PROTEIN 1"/>
    <property type="match status" value="1"/>
</dbReference>
<dbReference type="GO" id="GO:2000781">
    <property type="term" value="P:positive regulation of double-strand break repair"/>
    <property type="evidence" value="ECO:0007669"/>
    <property type="project" value="InterPro"/>
</dbReference>
<organism evidence="2 3">
    <name type="scientific">Pelecanus crispus</name>
    <name type="common">Dalmatian pelican</name>
    <dbReference type="NCBI Taxonomy" id="36300"/>
    <lineage>
        <taxon>Eukaryota</taxon>
        <taxon>Metazoa</taxon>
        <taxon>Chordata</taxon>
        <taxon>Craniata</taxon>
        <taxon>Vertebrata</taxon>
        <taxon>Euteleostomi</taxon>
        <taxon>Archelosauria</taxon>
        <taxon>Archosauria</taxon>
        <taxon>Dinosauria</taxon>
        <taxon>Saurischia</taxon>
        <taxon>Theropoda</taxon>
        <taxon>Coelurosauria</taxon>
        <taxon>Aves</taxon>
        <taxon>Neognathae</taxon>
        <taxon>Neoaves</taxon>
        <taxon>Aequornithes</taxon>
        <taxon>Pelecaniformes</taxon>
        <taxon>Pelecanidae</taxon>
        <taxon>Pelecanus</taxon>
    </lineage>
</organism>
<dbReference type="PANTHER" id="PTHR46677">
    <property type="entry name" value="SMC5-SMC6 COMPLEX LOCALIZATION FACTOR PROTEIN 1"/>
    <property type="match status" value="1"/>
</dbReference>
<proteinExistence type="predicted"/>
<dbReference type="Gene3D" id="1.25.40.20">
    <property type="entry name" value="Ankyrin repeat-containing domain"/>
    <property type="match status" value="1"/>
</dbReference>
<evidence type="ECO:0000256" key="1">
    <source>
        <dbReference type="PROSITE-ProRule" id="PRU00023"/>
    </source>
</evidence>
<sequence length="398" mass="45736">DFSIRELKMFICSIPSLWLQMFVAEALFKRMCLQRNITVCTKPLSLQKIVCSYLPALREVGMHETRKIHKVKKKKIGQRPCPESQRALQMLNGDKQNQVKELPDLPDLIFNKCPPLTKKLRAKAEVEASYTKENCYLLAEEVYFYKRNTKGETALHKACISNKVERLIQLLSSPGTDINVKDYAGWTPLHEACNHGSTVCVREILQRCPEVDLLSQVDGVTPLHDALSNGHVEIGKLLLQHGGPVLLQQRDSNGKLPLDYIESVPVKQELLNVVHPEENFESFYERTEQDFCSQQRELWLMLFNKMLLNFCSVYNLSSPFTLTLREAACSNVLQVMARDNCKMKNTFSADWLVDTYFRELETFQKLPQFLEEISANMFFFPGEQMKSLLATLETMVKA</sequence>
<keyword evidence="3" id="KW-1185">Reference proteome</keyword>
<dbReference type="GO" id="GO:0005634">
    <property type="term" value="C:nucleus"/>
    <property type="evidence" value="ECO:0007669"/>
    <property type="project" value="TreeGrafter"/>
</dbReference>
<protein>
    <submittedName>
        <fullName evidence="2">Ankyrin repeat domain-containing protein 32</fullName>
    </submittedName>
</protein>
<accession>A0A091SJF5</accession>
<dbReference type="InterPro" id="IPR042479">
    <property type="entry name" value="Slf1"/>
</dbReference>
<dbReference type="SUPFAM" id="SSF48403">
    <property type="entry name" value="Ankyrin repeat"/>
    <property type="match status" value="1"/>
</dbReference>
<feature type="non-terminal residue" evidence="2">
    <location>
        <position position="398"/>
    </location>
</feature>
<evidence type="ECO:0000313" key="3">
    <source>
        <dbReference type="Proteomes" id="UP000054150"/>
    </source>
</evidence>
<dbReference type="GO" id="GO:0006974">
    <property type="term" value="P:DNA damage response"/>
    <property type="evidence" value="ECO:0007669"/>
    <property type="project" value="TreeGrafter"/>
</dbReference>
<feature type="non-terminal residue" evidence="2">
    <location>
        <position position="1"/>
    </location>
</feature>
<dbReference type="Pfam" id="PF12796">
    <property type="entry name" value="Ank_2"/>
    <property type="match status" value="1"/>
</dbReference>